<dbReference type="EMBL" id="QFQP01000003">
    <property type="protein sequence ID" value="PZR16678.1"/>
    <property type="molecule type" value="Genomic_DNA"/>
</dbReference>
<dbReference type="PANTHER" id="PTHR20857:SF15">
    <property type="entry name" value="THIAMINE-PHOSPHATE SYNTHASE"/>
    <property type="match status" value="1"/>
</dbReference>
<dbReference type="InterPro" id="IPR022998">
    <property type="entry name" value="ThiamineP_synth_TenI"/>
</dbReference>
<feature type="domain" description="Thiamine phosphate synthase/TenI" evidence="3">
    <location>
        <begin position="6"/>
        <end position="166"/>
    </location>
</feature>
<comment type="pathway">
    <text evidence="1">Cofactor biosynthesis; thiamine diphosphate biosynthesis.</text>
</comment>
<reference evidence="4 5" key="1">
    <citation type="submission" date="2017-08" db="EMBL/GenBank/DDBJ databases">
        <title>Infants hospitalized years apart are colonized by the same room-sourced microbial strains.</title>
        <authorList>
            <person name="Brooks B."/>
            <person name="Olm M.R."/>
            <person name="Firek B.A."/>
            <person name="Baker R."/>
            <person name="Thomas B.C."/>
            <person name="Morowitz M.J."/>
            <person name="Banfield J.F."/>
        </authorList>
    </citation>
    <scope>NUCLEOTIDE SEQUENCE [LARGE SCALE GENOMIC DNA]</scope>
    <source>
        <strain evidence="4">S2_003_000_R2_14</strain>
    </source>
</reference>
<dbReference type="GO" id="GO:0004789">
    <property type="term" value="F:thiamine-phosphate diphosphorylase activity"/>
    <property type="evidence" value="ECO:0007669"/>
    <property type="project" value="TreeGrafter"/>
</dbReference>
<evidence type="ECO:0000313" key="4">
    <source>
        <dbReference type="EMBL" id="PZR16678.1"/>
    </source>
</evidence>
<dbReference type="AlphaFoldDB" id="A0A2W5V5P9"/>
<comment type="caution">
    <text evidence="4">The sequence shown here is derived from an EMBL/GenBank/DDBJ whole genome shotgun (WGS) entry which is preliminary data.</text>
</comment>
<dbReference type="CDD" id="cd00564">
    <property type="entry name" value="TMP_TenI"/>
    <property type="match status" value="1"/>
</dbReference>
<dbReference type="GO" id="GO:0009228">
    <property type="term" value="P:thiamine biosynthetic process"/>
    <property type="evidence" value="ECO:0007669"/>
    <property type="project" value="UniProtKB-KW"/>
</dbReference>
<dbReference type="PANTHER" id="PTHR20857">
    <property type="entry name" value="THIAMINE-PHOSPHATE PYROPHOSPHORYLASE"/>
    <property type="match status" value="1"/>
</dbReference>
<accession>A0A2W5V5P9</accession>
<evidence type="ECO:0000259" key="3">
    <source>
        <dbReference type="Pfam" id="PF02581"/>
    </source>
</evidence>
<evidence type="ECO:0000313" key="5">
    <source>
        <dbReference type="Proteomes" id="UP000249061"/>
    </source>
</evidence>
<dbReference type="SUPFAM" id="SSF51391">
    <property type="entry name" value="Thiamin phosphate synthase"/>
    <property type="match status" value="1"/>
</dbReference>
<dbReference type="Pfam" id="PF02581">
    <property type="entry name" value="TMP-TENI"/>
    <property type="match status" value="1"/>
</dbReference>
<gene>
    <name evidence="4" type="ORF">DI536_05855</name>
</gene>
<dbReference type="InterPro" id="IPR036206">
    <property type="entry name" value="ThiamineP_synth_sf"/>
</dbReference>
<evidence type="ECO:0000256" key="1">
    <source>
        <dbReference type="ARBA" id="ARBA00004948"/>
    </source>
</evidence>
<protein>
    <submittedName>
        <fullName evidence="4">Thiamine phosphate synthase</fullName>
    </submittedName>
</protein>
<dbReference type="Gene3D" id="3.20.20.70">
    <property type="entry name" value="Aldolase class I"/>
    <property type="match status" value="1"/>
</dbReference>
<proteinExistence type="predicted"/>
<evidence type="ECO:0000256" key="2">
    <source>
        <dbReference type="ARBA" id="ARBA00022977"/>
    </source>
</evidence>
<keyword evidence="2" id="KW-0784">Thiamine biosynthesis</keyword>
<organism evidence="4 5">
    <name type="scientific">Archangium gephyra</name>
    <dbReference type="NCBI Taxonomy" id="48"/>
    <lineage>
        <taxon>Bacteria</taxon>
        <taxon>Pseudomonadati</taxon>
        <taxon>Myxococcota</taxon>
        <taxon>Myxococcia</taxon>
        <taxon>Myxococcales</taxon>
        <taxon>Cystobacterineae</taxon>
        <taxon>Archangiaceae</taxon>
        <taxon>Archangium</taxon>
    </lineage>
</organism>
<dbReference type="InterPro" id="IPR013785">
    <property type="entry name" value="Aldolase_TIM"/>
</dbReference>
<sequence length="184" mass="19852">MKVIVITDWSVRDCFERVRAAAAVSAEVAVQHRNHGAPRDVFVEQARRLREVCPRLFINSDVELARELGAGLHLPEHLVVEFERETTRAVHAPLRGNTGRGRSAHFLVSPVFNPNSKPAERPALGPAGFHRLAATLPGPAFALGGITADRISELKPLAGIAVIGAVMHADDAARATEALLRALD</sequence>
<dbReference type="Proteomes" id="UP000249061">
    <property type="component" value="Unassembled WGS sequence"/>
</dbReference>
<name>A0A2W5V5P9_9BACT</name>
<dbReference type="GO" id="GO:0005737">
    <property type="term" value="C:cytoplasm"/>
    <property type="evidence" value="ECO:0007669"/>
    <property type="project" value="TreeGrafter"/>
</dbReference>